<dbReference type="Proteomes" id="UP001062846">
    <property type="component" value="Chromosome 2"/>
</dbReference>
<accession>A0ACC0PSJ5</accession>
<evidence type="ECO:0000313" key="2">
    <source>
        <dbReference type="Proteomes" id="UP001062846"/>
    </source>
</evidence>
<protein>
    <submittedName>
        <fullName evidence="1">Uncharacterized protein</fullName>
    </submittedName>
</protein>
<reference evidence="1" key="1">
    <citation type="submission" date="2022-02" db="EMBL/GenBank/DDBJ databases">
        <title>Plant Genome Project.</title>
        <authorList>
            <person name="Zhang R.-G."/>
        </authorList>
    </citation>
    <scope>NUCLEOTIDE SEQUENCE</scope>
    <source>
        <strain evidence="1">AT1</strain>
    </source>
</reference>
<gene>
    <name evidence="1" type="ORF">RHMOL_Rhmol02G0173100</name>
</gene>
<sequence length="305" mass="35116">MARTVKSWLQLSLKLFNLIIGVTGVAMILYSIWMVRAWQLDMDGSSSDDPKFSLPWYALFCWECLRSSMDFPEDPSRRFDDFDHFVKSNFDICKWIGWLLVLAQVWEAALQAEKDEEVIKPRQCEDLKNLVQESSNTEFARLEELKKKIENFNSSRSSNYVPYKVYCSTFLLSCSLNILFMPFDKKVKSSCVCFELPNSEVFITASLAFRYVSRESEDCVCGFLSKARRSGRASDFCLFWWIVDCKPKPLSTVVDHGRMQLWVLQKKSTTPPPPQAEIEGTHPIGSQTETRDNQIGEGAQNLQSK</sequence>
<comment type="caution">
    <text evidence="1">The sequence shown here is derived from an EMBL/GenBank/DDBJ whole genome shotgun (WGS) entry which is preliminary data.</text>
</comment>
<keyword evidence="2" id="KW-1185">Reference proteome</keyword>
<proteinExistence type="predicted"/>
<evidence type="ECO:0000313" key="1">
    <source>
        <dbReference type="EMBL" id="KAI8568126.1"/>
    </source>
</evidence>
<name>A0ACC0PSJ5_RHOML</name>
<organism evidence="1 2">
    <name type="scientific">Rhododendron molle</name>
    <name type="common">Chinese azalea</name>
    <name type="synonym">Azalea mollis</name>
    <dbReference type="NCBI Taxonomy" id="49168"/>
    <lineage>
        <taxon>Eukaryota</taxon>
        <taxon>Viridiplantae</taxon>
        <taxon>Streptophyta</taxon>
        <taxon>Embryophyta</taxon>
        <taxon>Tracheophyta</taxon>
        <taxon>Spermatophyta</taxon>
        <taxon>Magnoliopsida</taxon>
        <taxon>eudicotyledons</taxon>
        <taxon>Gunneridae</taxon>
        <taxon>Pentapetalae</taxon>
        <taxon>asterids</taxon>
        <taxon>Ericales</taxon>
        <taxon>Ericaceae</taxon>
        <taxon>Ericoideae</taxon>
        <taxon>Rhodoreae</taxon>
        <taxon>Rhododendron</taxon>
    </lineage>
</organism>
<dbReference type="EMBL" id="CM046389">
    <property type="protein sequence ID" value="KAI8568126.1"/>
    <property type="molecule type" value="Genomic_DNA"/>
</dbReference>